<evidence type="ECO:0000313" key="1">
    <source>
        <dbReference type="EMBL" id="ETW28592.1"/>
    </source>
</evidence>
<dbReference type="Gene3D" id="3.60.20.10">
    <property type="entry name" value="Glutamine Phosphoribosylpyrophosphate, subunit 1, domain 1"/>
    <property type="match status" value="1"/>
</dbReference>
<reference evidence="1 2" key="1">
    <citation type="submission" date="2013-02" db="EMBL/GenBank/DDBJ databases">
        <title>The Genome Annotation of Plasmodium falciparum FCH/4.</title>
        <authorList>
            <consortium name="The Broad Institute Genome Sequencing Platform"/>
            <consortium name="The Broad Institute Genome Sequencing Center for Infectious Disease"/>
            <person name="Neafsey D."/>
            <person name="Hoffman S."/>
            <person name="Volkman S."/>
            <person name="Rosenthal P."/>
            <person name="Walker B."/>
            <person name="Young S.K."/>
            <person name="Zeng Q."/>
            <person name="Gargeya S."/>
            <person name="Fitzgerald M."/>
            <person name="Haas B."/>
            <person name="Abouelleil A."/>
            <person name="Allen A.W."/>
            <person name="Alvarado L."/>
            <person name="Arachchi H.M."/>
            <person name="Berlin A.M."/>
            <person name="Chapman S.B."/>
            <person name="Gainer-Dewar J."/>
            <person name="Goldberg J."/>
            <person name="Griggs A."/>
            <person name="Gujja S."/>
            <person name="Hansen M."/>
            <person name="Howarth C."/>
            <person name="Imamovic A."/>
            <person name="Ireland A."/>
            <person name="Larimer J."/>
            <person name="McCowan C."/>
            <person name="Murphy C."/>
            <person name="Pearson M."/>
            <person name="Poon T.W."/>
            <person name="Priest M."/>
            <person name="Roberts A."/>
            <person name="Saif S."/>
            <person name="Shea T."/>
            <person name="Sisk P."/>
            <person name="Sykes S."/>
            <person name="Wortman J."/>
            <person name="Nusbaum C."/>
            <person name="Birren B."/>
        </authorList>
    </citation>
    <scope>NUCLEOTIDE SEQUENCE [LARGE SCALE GENOMIC DNA]</scope>
    <source>
        <strain evidence="1 2">FCH/4</strain>
    </source>
</reference>
<sequence>MKDIPISFVLKVRANRNVPKAAAFTYVALFSFETIDEDIRNTTILAIEALQTILAFDLKASEIEVAIVSTKNRNFTQISEKEIDNYLTYIAERD</sequence>
<dbReference type="InterPro" id="IPR029055">
    <property type="entry name" value="Ntn_hydrolases_N"/>
</dbReference>
<dbReference type="EMBL" id="KI928023">
    <property type="protein sequence ID" value="ETW28592.1"/>
    <property type="molecule type" value="Genomic_DNA"/>
</dbReference>
<gene>
    <name evidence="1" type="ORF">PFFCH_03963</name>
</gene>
<dbReference type="Proteomes" id="UP000030656">
    <property type="component" value="Unassembled WGS sequence"/>
</dbReference>
<dbReference type="AlphaFoldDB" id="A0A024VJ99"/>
<reference evidence="1 2" key="2">
    <citation type="submission" date="2013-02" db="EMBL/GenBank/DDBJ databases">
        <title>The Genome Sequence of Plasmodium falciparum FCH/4.</title>
        <authorList>
            <consortium name="The Broad Institute Genome Sequencing Platform"/>
            <consortium name="The Broad Institute Genome Sequencing Center for Infectious Disease"/>
            <person name="Neafsey D."/>
            <person name="Cheeseman I."/>
            <person name="Volkman S."/>
            <person name="Adams J."/>
            <person name="Walker B."/>
            <person name="Young S.K."/>
            <person name="Zeng Q."/>
            <person name="Gargeya S."/>
            <person name="Fitzgerald M."/>
            <person name="Haas B."/>
            <person name="Abouelleil A."/>
            <person name="Alvarado L."/>
            <person name="Arachchi H.M."/>
            <person name="Berlin A.M."/>
            <person name="Chapman S.B."/>
            <person name="Dewar J."/>
            <person name="Goldberg J."/>
            <person name="Griggs A."/>
            <person name="Gujja S."/>
            <person name="Hansen M."/>
            <person name="Howarth C."/>
            <person name="Imamovic A."/>
            <person name="Larimer J."/>
            <person name="McCowan C."/>
            <person name="Murphy C."/>
            <person name="Neiman D."/>
            <person name="Pearson M."/>
            <person name="Priest M."/>
            <person name="Roberts A."/>
            <person name="Saif S."/>
            <person name="Shea T."/>
            <person name="Sisk P."/>
            <person name="Sykes S."/>
            <person name="Wortman J."/>
            <person name="Nusbaum C."/>
            <person name="Birren B."/>
        </authorList>
    </citation>
    <scope>NUCLEOTIDE SEQUENCE [LARGE SCALE GENOMIC DNA]</scope>
    <source>
        <strain evidence="1 2">FCH/4</strain>
    </source>
</reference>
<accession>A0A024VJ99</accession>
<dbReference type="SUPFAM" id="SSF56235">
    <property type="entry name" value="N-terminal nucleophile aminohydrolases (Ntn hydrolases)"/>
    <property type="match status" value="1"/>
</dbReference>
<proteinExistence type="predicted"/>
<protein>
    <submittedName>
        <fullName evidence="1">Uncharacterized protein</fullName>
    </submittedName>
</protein>
<organism evidence="1 2">
    <name type="scientific">Plasmodium falciparum FCH/4</name>
    <dbReference type="NCBI Taxonomy" id="1036724"/>
    <lineage>
        <taxon>Eukaryota</taxon>
        <taxon>Sar</taxon>
        <taxon>Alveolata</taxon>
        <taxon>Apicomplexa</taxon>
        <taxon>Aconoidasida</taxon>
        <taxon>Haemosporida</taxon>
        <taxon>Plasmodiidae</taxon>
        <taxon>Plasmodium</taxon>
        <taxon>Plasmodium (Laverania)</taxon>
    </lineage>
</organism>
<name>A0A024VJ99_PLAFA</name>
<evidence type="ECO:0000313" key="2">
    <source>
        <dbReference type="Proteomes" id="UP000030656"/>
    </source>
</evidence>